<name>A0A7J7F0Y3_DICBM</name>
<feature type="region of interest" description="Disordered" evidence="1">
    <location>
        <begin position="292"/>
        <end position="320"/>
    </location>
</feature>
<dbReference type="InterPro" id="IPR037231">
    <property type="entry name" value="NAP-like_sf"/>
</dbReference>
<evidence type="ECO:0000313" key="2">
    <source>
        <dbReference type="EMBL" id="KAF5921444.1"/>
    </source>
</evidence>
<gene>
    <name evidence="2" type="ORF">HPG69_012625</name>
</gene>
<dbReference type="EMBL" id="JACDTQ010001667">
    <property type="protein sequence ID" value="KAF5921444.1"/>
    <property type="molecule type" value="Genomic_DNA"/>
</dbReference>
<proteinExistence type="predicted"/>
<feature type="compositionally biased region" description="Polar residues" evidence="1">
    <location>
        <begin position="299"/>
        <end position="318"/>
    </location>
</feature>
<organism evidence="2 3">
    <name type="scientific">Diceros bicornis minor</name>
    <name type="common">South-central black rhinoceros</name>
    <dbReference type="NCBI Taxonomy" id="77932"/>
    <lineage>
        <taxon>Eukaryota</taxon>
        <taxon>Metazoa</taxon>
        <taxon>Chordata</taxon>
        <taxon>Craniata</taxon>
        <taxon>Vertebrata</taxon>
        <taxon>Euteleostomi</taxon>
        <taxon>Mammalia</taxon>
        <taxon>Eutheria</taxon>
        <taxon>Laurasiatheria</taxon>
        <taxon>Perissodactyla</taxon>
        <taxon>Rhinocerotidae</taxon>
        <taxon>Diceros</taxon>
    </lineage>
</organism>
<accession>A0A7J7F0Y3</accession>
<dbReference type="AlphaFoldDB" id="A0A7J7F0Y3"/>
<evidence type="ECO:0000313" key="3">
    <source>
        <dbReference type="Proteomes" id="UP000551758"/>
    </source>
</evidence>
<protein>
    <submittedName>
        <fullName evidence="2">Uncharacterized protein</fullName>
    </submittedName>
</protein>
<comment type="caution">
    <text evidence="2">The sequence shown here is derived from an EMBL/GenBank/DDBJ whole genome shotgun (WGS) entry which is preliminary data.</text>
</comment>
<dbReference type="Proteomes" id="UP000551758">
    <property type="component" value="Unassembled WGS sequence"/>
</dbReference>
<keyword evidence="3" id="KW-1185">Reference proteome</keyword>
<reference evidence="2 3" key="1">
    <citation type="journal article" date="2020" name="Mol. Biol. Evol.">
        <title>Interspecific Gene Flow and the Evolution of Specialization in Black and White Rhinoceros.</title>
        <authorList>
            <person name="Moodley Y."/>
            <person name="Westbury M.V."/>
            <person name="Russo I.M."/>
            <person name="Gopalakrishnan S."/>
            <person name="Rakotoarivelo A."/>
            <person name="Olsen R.A."/>
            <person name="Prost S."/>
            <person name="Tunstall T."/>
            <person name="Ryder O.A."/>
            <person name="Dalen L."/>
            <person name="Bruford M.W."/>
        </authorList>
    </citation>
    <scope>NUCLEOTIDE SEQUENCE [LARGE SCALE GENOMIC DNA]</scope>
    <source>
        <strain evidence="2">SBR-YM</strain>
        <tissue evidence="2">Skin</tissue>
    </source>
</reference>
<dbReference type="SUPFAM" id="SSF143113">
    <property type="entry name" value="NAP-like"/>
    <property type="match status" value="1"/>
</dbReference>
<sequence>MEINLPLQEEKQHRIPRGEKVIKALVKVLKAVGVLRVSISQDYSTECPAKKANGIWRLTVGYCQLNSAIAHVAMAVPDLVLRCTITVLHLGKSDFPATCHQSSKPFMVKETQQSTEGHDIQWAFHAPSYAQAAGIIKRFEVNSAAFIKHLPVPVFNTSSTLCSDCIHFNLSLRWGKRTFVDPSKLRLPSLAHRILSPFLSNATSGTVLVGCSSDRPLHFLSRGPSRRSHRLFSPLPPSSLLPHHFPAGLAANRLPLAVVTLVAAIFATYIKQRDRFPGSGTDWCLSSAMSDIEKGSPAPSGQNGASGRVSQDPGSTRSVEWGAQVARAADPRDCQAVVQAPLEEEGGQEVPQPIVEEDWDVQQLEEEEDLYSLEKKYDFYQPLLDKRSEIISAIHEPTEGECQWEGGVQEGARYVFRQLVVPKSQSFFAQEAAEYQYENIDEEAQEAGAKTKEATKSWNLVTICPLASRHP</sequence>
<evidence type="ECO:0000256" key="1">
    <source>
        <dbReference type="SAM" id="MobiDB-lite"/>
    </source>
</evidence>